<sequence length="143" mass="16051">MLRKKNASVVFATQQPFDVVNSPIRDVILESCLTKIFLANPEAVAGPSREAYRTMGLSDRSVEIIGQMTPKRQYYMTSPEGKRVFDLGLGPVALAFTGVSDRDELARARAILSSCSPGREFAARWLEHRNLPEWARHVRESPF</sequence>
<dbReference type="SUPFAM" id="SSF52540">
    <property type="entry name" value="P-loop containing nucleoside triphosphate hydrolases"/>
    <property type="match status" value="1"/>
</dbReference>
<keyword evidence="2" id="KW-1185">Reference proteome</keyword>
<dbReference type="Proteomes" id="UP000009374">
    <property type="component" value="Unassembled WGS sequence"/>
</dbReference>
<reference evidence="1 2" key="1">
    <citation type="journal article" date="2009" name="Appl. Environ. Microbiol.">
        <title>Community genomic and proteomic analyses of chemoautotrophic iron-oxidizing "Leptospirillum rubarum" (Group II) and "Leptospirillum ferrodiazotrophum" (Group III) bacteria in acid mine drainage biofilms.</title>
        <authorList>
            <person name="Goltsman D.S."/>
            <person name="Denef V.J."/>
            <person name="Singer S.W."/>
            <person name="VerBerkmoes N.C."/>
            <person name="Lefsrud M."/>
            <person name="Mueller R.S."/>
            <person name="Dick G.J."/>
            <person name="Sun C.L."/>
            <person name="Wheeler K.E."/>
            <person name="Zemla A."/>
            <person name="Baker B.J."/>
            <person name="Hauser L."/>
            <person name="Land M."/>
            <person name="Shah M.B."/>
            <person name="Thelen M.P."/>
            <person name="Hettich R.L."/>
            <person name="Banfield J.F."/>
        </authorList>
    </citation>
    <scope>NUCLEOTIDE SEQUENCE [LARGE SCALE GENOMIC DNA]</scope>
</reference>
<accession>C6HTX4</accession>
<dbReference type="AlphaFoldDB" id="C6HTX4"/>
<dbReference type="InterPro" id="IPR027417">
    <property type="entry name" value="P-loop_NTPase"/>
</dbReference>
<protein>
    <submittedName>
        <fullName evidence="1">Probable conjugal transfer protein (TrbE)</fullName>
    </submittedName>
</protein>
<proteinExistence type="predicted"/>
<evidence type="ECO:0000313" key="1">
    <source>
        <dbReference type="EMBL" id="EES53902.1"/>
    </source>
</evidence>
<evidence type="ECO:0000313" key="2">
    <source>
        <dbReference type="Proteomes" id="UP000009374"/>
    </source>
</evidence>
<dbReference type="EMBL" id="GG693852">
    <property type="protein sequence ID" value="EES53902.1"/>
    <property type="molecule type" value="Genomic_DNA"/>
</dbReference>
<gene>
    <name evidence="1" type="ORF">UBAL3_44810039</name>
</gene>
<dbReference type="Gene3D" id="3.40.50.300">
    <property type="entry name" value="P-loop containing nucleotide triphosphate hydrolases"/>
    <property type="match status" value="1"/>
</dbReference>
<organism evidence="1 2">
    <name type="scientific">Leptospirillum ferrodiazotrophum</name>
    <dbReference type="NCBI Taxonomy" id="412449"/>
    <lineage>
        <taxon>Bacteria</taxon>
        <taxon>Pseudomonadati</taxon>
        <taxon>Nitrospirota</taxon>
        <taxon>Nitrospiria</taxon>
        <taxon>Nitrospirales</taxon>
        <taxon>Nitrospiraceae</taxon>
        <taxon>Leptospirillum</taxon>
    </lineage>
</organism>
<name>C6HTX4_9BACT</name>